<evidence type="ECO:0000256" key="1">
    <source>
        <dbReference type="SAM" id="MobiDB-lite"/>
    </source>
</evidence>
<keyword evidence="3" id="KW-1185">Reference proteome</keyword>
<reference evidence="2 3" key="1">
    <citation type="submission" date="2019-05" db="EMBL/GenBank/DDBJ databases">
        <title>Another draft genome of Portunus trituberculatus and its Hox gene families provides insights of decapod evolution.</title>
        <authorList>
            <person name="Jeong J.-H."/>
            <person name="Song I."/>
            <person name="Kim S."/>
            <person name="Choi T."/>
            <person name="Kim D."/>
            <person name="Ryu S."/>
            <person name="Kim W."/>
        </authorList>
    </citation>
    <scope>NUCLEOTIDE SEQUENCE [LARGE SCALE GENOMIC DNA]</scope>
    <source>
        <tissue evidence="2">Muscle</tissue>
    </source>
</reference>
<protein>
    <submittedName>
        <fullName evidence="2">Uncharacterized protein</fullName>
    </submittedName>
</protein>
<sequence>MQRGTTVQDASLPGRAGASQGGSGEGQESRLEGSSSCDEPVQLEHSDAVRWKRLIKGPPPPSPPSLPPPPDSILLSIPREKRRKRSRRRRQAAHTPPPLSVNAAKRSFQTKHLFLHN</sequence>
<proteinExistence type="predicted"/>
<feature type="compositionally biased region" description="Pro residues" evidence="1">
    <location>
        <begin position="57"/>
        <end position="71"/>
    </location>
</feature>
<organism evidence="2 3">
    <name type="scientific">Portunus trituberculatus</name>
    <name type="common">Swimming crab</name>
    <name type="synonym">Neptunus trituberculatus</name>
    <dbReference type="NCBI Taxonomy" id="210409"/>
    <lineage>
        <taxon>Eukaryota</taxon>
        <taxon>Metazoa</taxon>
        <taxon>Ecdysozoa</taxon>
        <taxon>Arthropoda</taxon>
        <taxon>Crustacea</taxon>
        <taxon>Multicrustacea</taxon>
        <taxon>Malacostraca</taxon>
        <taxon>Eumalacostraca</taxon>
        <taxon>Eucarida</taxon>
        <taxon>Decapoda</taxon>
        <taxon>Pleocyemata</taxon>
        <taxon>Brachyura</taxon>
        <taxon>Eubrachyura</taxon>
        <taxon>Portunoidea</taxon>
        <taxon>Portunidae</taxon>
        <taxon>Portuninae</taxon>
        <taxon>Portunus</taxon>
    </lineage>
</organism>
<name>A0A5B7IKU0_PORTR</name>
<dbReference type="AlphaFoldDB" id="A0A5B7IKU0"/>
<comment type="caution">
    <text evidence="2">The sequence shown here is derived from an EMBL/GenBank/DDBJ whole genome shotgun (WGS) entry which is preliminary data.</text>
</comment>
<feature type="region of interest" description="Disordered" evidence="1">
    <location>
        <begin position="1"/>
        <end position="117"/>
    </location>
</feature>
<evidence type="ECO:0000313" key="2">
    <source>
        <dbReference type="EMBL" id="MPC82955.1"/>
    </source>
</evidence>
<dbReference type="Proteomes" id="UP000324222">
    <property type="component" value="Unassembled WGS sequence"/>
</dbReference>
<feature type="compositionally biased region" description="Basic residues" evidence="1">
    <location>
        <begin position="80"/>
        <end position="92"/>
    </location>
</feature>
<accession>A0A5B7IKU0</accession>
<dbReference type="EMBL" id="VSRR010061147">
    <property type="protein sequence ID" value="MPC82955.1"/>
    <property type="molecule type" value="Genomic_DNA"/>
</dbReference>
<evidence type="ECO:0000313" key="3">
    <source>
        <dbReference type="Proteomes" id="UP000324222"/>
    </source>
</evidence>
<gene>
    <name evidence="2" type="ORF">E2C01_077644</name>
</gene>